<sequence length="500" mass="55596">MAELNELLRTGAMRLQEVFRELLRENARTIEPLHYLTKNLPFPTIPQETSSRLRTVNIHVAASAAQTDVGEVPTVVTYAEIRGDYLRDSLRNLAAASVSTARKTSPDTIYKQGTNGIGTYATGLEGICVAEYGNICPIFPREDWGRVCIQTCRSSLNEFARTLLELNTHIKNHMITDCYLAFEIIETVSNLARRLESQVGELKQPVLEALFPIRETAKASLPKLLEDTKNKTGSLLSLPPDASAVPVTTETMIKLQSLSAYLSPLASIMTSIGDGGWSTSSPAGSTTSLPSSKSFDVGADGRKLFANYATDMLETLVHTLDTKSRAMMKSRSAAGVFMGNNIAIIDRMIRSSELAPLLGELEAKIDGLRKKSNALYLEAWKEPSAFLLDVQYTNRGSNRVSGGGVDSVAIVKSLSSKDKDAIKEKFKNFNLSFDELIQKHKSYRMEKEVKMHLGREVQRTIEPLYNRFWERYHEIDKGKGKYVKYDKRQMASELASLAMM</sequence>
<dbReference type="Proteomes" id="UP001186974">
    <property type="component" value="Unassembled WGS sequence"/>
</dbReference>
<dbReference type="EMBL" id="JAWDJW010003700">
    <property type="protein sequence ID" value="KAK3076669.1"/>
    <property type="molecule type" value="Genomic_DNA"/>
</dbReference>
<name>A0ACC3DJF2_9PEZI</name>
<proteinExistence type="predicted"/>
<reference evidence="1" key="1">
    <citation type="submission" date="2024-09" db="EMBL/GenBank/DDBJ databases">
        <title>Black Yeasts Isolated from many extreme environments.</title>
        <authorList>
            <person name="Coleine C."/>
            <person name="Stajich J.E."/>
            <person name="Selbmann L."/>
        </authorList>
    </citation>
    <scope>NUCLEOTIDE SEQUENCE</scope>
    <source>
        <strain evidence="1">CCFEE 5737</strain>
    </source>
</reference>
<gene>
    <name evidence="1" type="ORF">LTS18_012388</name>
</gene>
<comment type="caution">
    <text evidence="1">The sequence shown here is derived from an EMBL/GenBank/DDBJ whole genome shotgun (WGS) entry which is preliminary data.</text>
</comment>
<protein>
    <submittedName>
        <fullName evidence="1">Uncharacterized protein</fullName>
    </submittedName>
</protein>
<keyword evidence="2" id="KW-1185">Reference proteome</keyword>
<accession>A0ACC3DJF2</accession>
<evidence type="ECO:0000313" key="2">
    <source>
        <dbReference type="Proteomes" id="UP001186974"/>
    </source>
</evidence>
<organism evidence="1 2">
    <name type="scientific">Coniosporium uncinatum</name>
    <dbReference type="NCBI Taxonomy" id="93489"/>
    <lineage>
        <taxon>Eukaryota</taxon>
        <taxon>Fungi</taxon>
        <taxon>Dikarya</taxon>
        <taxon>Ascomycota</taxon>
        <taxon>Pezizomycotina</taxon>
        <taxon>Dothideomycetes</taxon>
        <taxon>Dothideomycetes incertae sedis</taxon>
        <taxon>Coniosporium</taxon>
    </lineage>
</organism>
<evidence type="ECO:0000313" key="1">
    <source>
        <dbReference type="EMBL" id="KAK3076669.1"/>
    </source>
</evidence>